<organism evidence="2 3">
    <name type="scientific">Arachis hypogaea</name>
    <name type="common">Peanut</name>
    <dbReference type="NCBI Taxonomy" id="3818"/>
    <lineage>
        <taxon>Eukaryota</taxon>
        <taxon>Viridiplantae</taxon>
        <taxon>Streptophyta</taxon>
        <taxon>Embryophyta</taxon>
        <taxon>Tracheophyta</taxon>
        <taxon>Spermatophyta</taxon>
        <taxon>Magnoliopsida</taxon>
        <taxon>eudicotyledons</taxon>
        <taxon>Gunneridae</taxon>
        <taxon>Pentapetalae</taxon>
        <taxon>rosids</taxon>
        <taxon>fabids</taxon>
        <taxon>Fabales</taxon>
        <taxon>Fabaceae</taxon>
        <taxon>Papilionoideae</taxon>
        <taxon>50 kb inversion clade</taxon>
        <taxon>dalbergioids sensu lato</taxon>
        <taxon>Dalbergieae</taxon>
        <taxon>Pterocarpus clade</taxon>
        <taxon>Arachis</taxon>
    </lineage>
</organism>
<keyword evidence="3" id="KW-1185">Reference proteome</keyword>
<protein>
    <submittedName>
        <fullName evidence="2">Uncharacterized protein</fullName>
    </submittedName>
</protein>
<evidence type="ECO:0000256" key="1">
    <source>
        <dbReference type="SAM" id="MobiDB-lite"/>
    </source>
</evidence>
<sequence length="234" mass="26573">MDDSTSDCQLNQSKVDFETESSEVPETFCGVDDQFIPKVGMTFNTLKMLQNSTRIIRRLQVVLHHSHPCCPDQAQMLKQHRELSMSVCRTIDNNEEGGIKPSKTFQSFVAAVGGHRELNFIEKDYGLVNNKWLSESEELTAILHHSYDNVMVKMEELKAKRKGTCLLSHEDDNLESVNELQSPPRVRTRGRPKNRLSSKLDKHITNASKKKKMKALSDLNLFDTTSVVQANSSH</sequence>
<comment type="caution">
    <text evidence="2">The sequence shown here is derived from an EMBL/GenBank/DDBJ whole genome shotgun (WGS) entry which is preliminary data.</text>
</comment>
<reference evidence="2 3" key="1">
    <citation type="submission" date="2019-01" db="EMBL/GenBank/DDBJ databases">
        <title>Sequencing of cultivated peanut Arachis hypogaea provides insights into genome evolution and oil improvement.</title>
        <authorList>
            <person name="Chen X."/>
        </authorList>
    </citation>
    <scope>NUCLEOTIDE SEQUENCE [LARGE SCALE GENOMIC DNA]</scope>
    <source>
        <strain evidence="3">cv. Fuhuasheng</strain>
        <tissue evidence="2">Leaves</tissue>
    </source>
</reference>
<dbReference type="AlphaFoldDB" id="A0A444Z836"/>
<name>A0A444Z836_ARAHY</name>
<evidence type="ECO:0000313" key="2">
    <source>
        <dbReference type="EMBL" id="RYR10288.1"/>
    </source>
</evidence>
<accession>A0A444Z836</accession>
<feature type="compositionally biased region" description="Basic residues" evidence="1">
    <location>
        <begin position="186"/>
        <end position="196"/>
    </location>
</feature>
<evidence type="ECO:0000313" key="3">
    <source>
        <dbReference type="Proteomes" id="UP000289738"/>
    </source>
</evidence>
<gene>
    <name evidence="2" type="ORF">Ahy_B05g078763</name>
</gene>
<feature type="region of interest" description="Disordered" evidence="1">
    <location>
        <begin position="176"/>
        <end position="196"/>
    </location>
</feature>
<dbReference type="Proteomes" id="UP000289738">
    <property type="component" value="Chromosome B05"/>
</dbReference>
<proteinExistence type="predicted"/>
<dbReference type="EMBL" id="SDMP01000015">
    <property type="protein sequence ID" value="RYR10288.1"/>
    <property type="molecule type" value="Genomic_DNA"/>
</dbReference>